<comment type="caution">
    <text evidence="1">The sequence shown here is derived from an EMBL/GenBank/DDBJ whole genome shotgun (WGS) entry which is preliminary data.</text>
</comment>
<organism evidence="1 2">
    <name type="scientific">Rhizobium wenxiniae</name>
    <dbReference type="NCBI Taxonomy" id="1737357"/>
    <lineage>
        <taxon>Bacteria</taxon>
        <taxon>Pseudomonadati</taxon>
        <taxon>Pseudomonadota</taxon>
        <taxon>Alphaproteobacteria</taxon>
        <taxon>Hyphomicrobiales</taxon>
        <taxon>Rhizobiaceae</taxon>
        <taxon>Rhizobium/Agrobacterium group</taxon>
        <taxon>Rhizobium</taxon>
    </lineage>
</organism>
<protein>
    <recommendedName>
        <fullName evidence="3">Propionyl-coenzyme A carboxylase alpha polypeptide</fullName>
    </recommendedName>
</protein>
<keyword evidence="2" id="KW-1185">Reference proteome</keyword>
<name>A0A7X0CYG2_9HYPH</name>
<dbReference type="EMBL" id="JACHEG010000001">
    <property type="protein sequence ID" value="MBB6161262.1"/>
    <property type="molecule type" value="Genomic_DNA"/>
</dbReference>
<evidence type="ECO:0008006" key="3">
    <source>
        <dbReference type="Google" id="ProtNLM"/>
    </source>
</evidence>
<sequence length="90" mass="9323">MVSSVVVVPPSGLPAISSTRREIRWERSFRIKPASFSASVSSNGAAQPPLNLKGEAIGCLSLISPLVEEMPGRAEGGNATLLNKQGGTSC</sequence>
<reference evidence="1 2" key="1">
    <citation type="submission" date="2020-08" db="EMBL/GenBank/DDBJ databases">
        <title>Genomic Encyclopedia of Type Strains, Phase IV (KMG-IV): sequencing the most valuable type-strain genomes for metagenomic binning, comparative biology and taxonomic classification.</title>
        <authorList>
            <person name="Goeker M."/>
        </authorList>
    </citation>
    <scope>NUCLEOTIDE SEQUENCE [LARGE SCALE GENOMIC DNA]</scope>
    <source>
        <strain evidence="1 2">DSM 100734</strain>
    </source>
</reference>
<proteinExistence type="predicted"/>
<evidence type="ECO:0000313" key="2">
    <source>
        <dbReference type="Proteomes" id="UP000547879"/>
    </source>
</evidence>
<gene>
    <name evidence="1" type="ORF">HNQ72_001059</name>
</gene>
<accession>A0A7X0CYG2</accession>
<dbReference type="AlphaFoldDB" id="A0A7X0CYG2"/>
<evidence type="ECO:0000313" key="1">
    <source>
        <dbReference type="EMBL" id="MBB6161262.1"/>
    </source>
</evidence>
<dbReference type="Proteomes" id="UP000547879">
    <property type="component" value="Unassembled WGS sequence"/>
</dbReference>